<dbReference type="PANTHER" id="PTHR12849">
    <property type="entry name" value="RNA LARIAT DEBRANCHING ENZYME"/>
    <property type="match status" value="1"/>
</dbReference>
<evidence type="ECO:0000256" key="9">
    <source>
        <dbReference type="ARBA" id="ARBA00022833"/>
    </source>
</evidence>
<dbReference type="SMART" id="SM01124">
    <property type="entry name" value="DBR1"/>
    <property type="match status" value="1"/>
</dbReference>
<evidence type="ECO:0000256" key="3">
    <source>
        <dbReference type="ARBA" id="ARBA00001954"/>
    </source>
</evidence>
<keyword evidence="12" id="KW-0539">Nucleus</keyword>
<keyword evidence="6" id="KW-0507">mRNA processing</keyword>
<evidence type="ECO:0000256" key="11">
    <source>
        <dbReference type="ARBA" id="ARBA00023211"/>
    </source>
</evidence>
<evidence type="ECO:0000256" key="1">
    <source>
        <dbReference type="ARBA" id="ARBA00001936"/>
    </source>
</evidence>
<reference evidence="14 15" key="1">
    <citation type="submission" date="2023-09" db="EMBL/GenBank/DDBJ databases">
        <title>Genomes of two closely related lineages of the louse Polyplax serrata with different host specificities.</title>
        <authorList>
            <person name="Martinu J."/>
            <person name="Tarabai H."/>
            <person name="Stefka J."/>
            <person name="Hypsa V."/>
        </authorList>
    </citation>
    <scope>NUCLEOTIDE SEQUENCE [LARGE SCALE GENOMIC DNA]</scope>
    <source>
        <strain evidence="14">98ZLc_SE</strain>
    </source>
</reference>
<dbReference type="Gene3D" id="3.60.21.10">
    <property type="match status" value="1"/>
</dbReference>
<dbReference type="Pfam" id="PF00149">
    <property type="entry name" value="Metallophos"/>
    <property type="match status" value="1"/>
</dbReference>
<dbReference type="PANTHER" id="PTHR12849:SF0">
    <property type="entry name" value="LARIAT DEBRANCHING ENZYME"/>
    <property type="match status" value="1"/>
</dbReference>
<keyword evidence="8" id="KW-0378">Hydrolase</keyword>
<evidence type="ECO:0000313" key="14">
    <source>
        <dbReference type="EMBL" id="KAK6634143.1"/>
    </source>
</evidence>
<evidence type="ECO:0000256" key="6">
    <source>
        <dbReference type="ARBA" id="ARBA00022664"/>
    </source>
</evidence>
<comment type="cofactor">
    <cofactor evidence="3">
        <name>Fe(2+)</name>
        <dbReference type="ChEBI" id="CHEBI:29033"/>
    </cofactor>
</comment>
<organism evidence="14 15">
    <name type="scientific">Polyplax serrata</name>
    <name type="common">Common mouse louse</name>
    <dbReference type="NCBI Taxonomy" id="468196"/>
    <lineage>
        <taxon>Eukaryota</taxon>
        <taxon>Metazoa</taxon>
        <taxon>Ecdysozoa</taxon>
        <taxon>Arthropoda</taxon>
        <taxon>Hexapoda</taxon>
        <taxon>Insecta</taxon>
        <taxon>Pterygota</taxon>
        <taxon>Neoptera</taxon>
        <taxon>Paraneoptera</taxon>
        <taxon>Psocodea</taxon>
        <taxon>Troctomorpha</taxon>
        <taxon>Phthiraptera</taxon>
        <taxon>Anoplura</taxon>
        <taxon>Polyplacidae</taxon>
        <taxon>Polyplax</taxon>
    </lineage>
</organism>
<dbReference type="CDD" id="cd00844">
    <property type="entry name" value="MPP_Dbr1_N"/>
    <property type="match status" value="1"/>
</dbReference>
<dbReference type="InterPro" id="IPR004843">
    <property type="entry name" value="Calcineurin-like_PHP"/>
</dbReference>
<feature type="domain" description="Lariat debranching enzyme C-terminal" evidence="13">
    <location>
        <begin position="226"/>
        <end position="362"/>
    </location>
</feature>
<dbReference type="Pfam" id="PF05011">
    <property type="entry name" value="DBR1"/>
    <property type="match status" value="1"/>
</dbReference>
<evidence type="ECO:0000256" key="12">
    <source>
        <dbReference type="ARBA" id="ARBA00023242"/>
    </source>
</evidence>
<protein>
    <recommendedName>
        <fullName evidence="13">Lariat debranching enzyme C-terminal domain-containing protein</fullName>
    </recommendedName>
</protein>
<keyword evidence="11" id="KW-0464">Manganese</keyword>
<evidence type="ECO:0000256" key="5">
    <source>
        <dbReference type="ARBA" id="ARBA00006045"/>
    </source>
</evidence>
<evidence type="ECO:0000256" key="10">
    <source>
        <dbReference type="ARBA" id="ARBA00023004"/>
    </source>
</evidence>
<comment type="caution">
    <text evidence="14">The sequence shown here is derived from an EMBL/GenBank/DDBJ whole genome shotgun (WGS) entry which is preliminary data.</text>
</comment>
<keyword evidence="10" id="KW-0408">Iron</keyword>
<comment type="subcellular location">
    <subcellularLocation>
        <location evidence="4">Nucleus</location>
    </subcellularLocation>
</comment>
<dbReference type="InterPro" id="IPR029052">
    <property type="entry name" value="Metallo-depent_PP-like"/>
</dbReference>
<evidence type="ECO:0000256" key="2">
    <source>
        <dbReference type="ARBA" id="ARBA00001947"/>
    </source>
</evidence>
<keyword evidence="15" id="KW-1185">Reference proteome</keyword>
<comment type="cofactor">
    <cofactor evidence="2">
        <name>Zn(2+)</name>
        <dbReference type="ChEBI" id="CHEBI:29105"/>
    </cofactor>
</comment>
<keyword evidence="9" id="KW-0862">Zinc</keyword>
<evidence type="ECO:0000256" key="4">
    <source>
        <dbReference type="ARBA" id="ARBA00004123"/>
    </source>
</evidence>
<dbReference type="Proteomes" id="UP001359485">
    <property type="component" value="Unassembled WGS sequence"/>
</dbReference>
<dbReference type="InterPro" id="IPR007708">
    <property type="entry name" value="DBR1_C"/>
</dbReference>
<evidence type="ECO:0000256" key="8">
    <source>
        <dbReference type="ARBA" id="ARBA00022801"/>
    </source>
</evidence>
<comment type="cofactor">
    <cofactor evidence="1">
        <name>Mn(2+)</name>
        <dbReference type="ChEBI" id="CHEBI:29035"/>
    </cofactor>
</comment>
<evidence type="ECO:0000259" key="13">
    <source>
        <dbReference type="SMART" id="SM01124"/>
    </source>
</evidence>
<gene>
    <name evidence="14" type="ORF">RUM44_004751</name>
</gene>
<keyword evidence="7" id="KW-0479">Metal-binding</keyword>
<dbReference type="SUPFAM" id="SSF56300">
    <property type="entry name" value="Metallo-dependent phosphatases"/>
    <property type="match status" value="1"/>
</dbReference>
<accession>A0ABR1B5G6</accession>
<evidence type="ECO:0000313" key="15">
    <source>
        <dbReference type="Proteomes" id="UP001359485"/>
    </source>
</evidence>
<dbReference type="InterPro" id="IPR041816">
    <property type="entry name" value="Dbr1_N"/>
</dbReference>
<evidence type="ECO:0000256" key="7">
    <source>
        <dbReference type="ARBA" id="ARBA00022723"/>
    </source>
</evidence>
<name>A0ABR1B5G6_POLSC</name>
<sequence length="490" mass="54948">MKIAVQGCAHGELDIIYDTIEYIEKQENINIDLLLCCGDFQATRNLEDLKSMAVPPKYLLLGSFYKYYSGEKTAPKLTIFIGGNHESSTYLQELPYGGWVAPNIYYLGYAGVVSIAGIKIGGISGIYKVADYTKGRFERAPFNEQTIRSCYHIRNLDVFRLKQLSFPIQIMMSHDWPQGITDHGNVEQLKKIKPFLKEDIENNELGNKPAADLLEYLKPDYWFAAHLHESGQKLTKFLALDKCLPRRRFLQILDIPHDDTCELELSYDLEWLTVLHLTNHLISTKRGSSYLPGPGCDERWSFIPTAEEMELVLNKMQNNLVIPKNFVHTAAPHGSSADNSPGIKLNPQTIELCSKLGIDDPVALLLKEGSSNISFSNLNVSNSESNSFMGLTNSAIDSSNQSTHSEISIHKNITRTPLKLPTPTVHVPENSDTDFLTSTPLSKVNENEIAEPKNVCSAVHEKPEADNSDVVSPKKFRRRNIALYGNTDDD</sequence>
<comment type="similarity">
    <text evidence="5">Belongs to the lariat debranching enzyme family.</text>
</comment>
<proteinExistence type="inferred from homology"/>
<dbReference type="EMBL" id="JAWJWF010000004">
    <property type="protein sequence ID" value="KAK6634143.1"/>
    <property type="molecule type" value="Genomic_DNA"/>
</dbReference>